<reference evidence="1 2" key="1">
    <citation type="submission" date="2016-07" db="EMBL/GenBank/DDBJ databases">
        <title>Seven bacteriophages isolated from the microbial communities of the female bladder.</title>
        <authorList>
            <person name="Malki K."/>
            <person name="Sible E."/>
            <person name="Cooper A."/>
            <person name="Garretto A."/>
            <person name="Bruder K."/>
            <person name="Putonti C."/>
        </authorList>
    </citation>
    <scope>NUCLEOTIDE SEQUENCE [LARGE SCALE GENOMIC DNA]</scope>
</reference>
<dbReference type="EMBL" id="KX534336">
    <property type="protein sequence ID" value="ANY29717.1"/>
    <property type="molecule type" value="Genomic_DNA"/>
</dbReference>
<name>A0A1B2APN1_9CAUD</name>
<sequence length="50" mass="5612">MTPMQRALMAGFSQKFISVDDCIADYEMDGIATVCDGDYKTVDEIEETEQ</sequence>
<dbReference type="Proteomes" id="UP000204116">
    <property type="component" value="Segment"/>
</dbReference>
<protein>
    <submittedName>
        <fullName evidence="1">Uncharacterized protein</fullName>
    </submittedName>
</protein>
<dbReference type="OrthoDB" id="27390at10239"/>
<evidence type="ECO:0000313" key="2">
    <source>
        <dbReference type="Proteomes" id="UP000204116"/>
    </source>
</evidence>
<dbReference type="GeneID" id="29061163"/>
<accession>A0A1B2APN1</accession>
<keyword evidence="2" id="KW-1185">Reference proteome</keyword>
<organism evidence="1 2">
    <name type="scientific">Escherichia phage Gluttony</name>
    <dbReference type="NCBI Taxonomy" id="1883202"/>
    <lineage>
        <taxon>Viruses</taxon>
        <taxon>Duplodnaviria</taxon>
        <taxon>Heunggongvirae</taxon>
        <taxon>Uroviricota</taxon>
        <taxon>Caudoviricetes</taxon>
        <taxon>Dhillonvirus</taxon>
        <taxon>Dhillonvirus gluttony</taxon>
    </lineage>
</organism>
<dbReference type="KEGG" id="vg:29061163"/>
<dbReference type="RefSeq" id="YP_009291442.1">
    <property type="nucleotide sequence ID" value="NC_031113.1"/>
</dbReference>
<evidence type="ECO:0000313" key="1">
    <source>
        <dbReference type="EMBL" id="ANY29717.1"/>
    </source>
</evidence>
<proteinExistence type="predicted"/>